<feature type="transmembrane region" description="Helical" evidence="13">
    <location>
        <begin position="212"/>
        <end position="235"/>
    </location>
</feature>
<evidence type="ECO:0000256" key="1">
    <source>
        <dbReference type="ARBA" id="ARBA00004651"/>
    </source>
</evidence>
<evidence type="ECO:0000256" key="10">
    <source>
        <dbReference type="ARBA" id="ARBA00023224"/>
    </source>
</evidence>
<feature type="transmembrane region" description="Helical" evidence="13">
    <location>
        <begin position="39"/>
        <end position="63"/>
    </location>
</feature>
<keyword evidence="9" id="KW-0325">Glycoprotein</keyword>
<evidence type="ECO:0000256" key="7">
    <source>
        <dbReference type="ARBA" id="ARBA00023157"/>
    </source>
</evidence>
<keyword evidence="4 13" id="KW-1133">Transmembrane helix</keyword>
<proteinExistence type="inferred from homology"/>
<evidence type="ECO:0000259" key="14">
    <source>
        <dbReference type="PROSITE" id="PS50262"/>
    </source>
</evidence>
<comment type="subcellular location">
    <subcellularLocation>
        <location evidence="1">Cell membrane</location>
        <topology evidence="1">Multi-pass membrane protein</topology>
    </subcellularLocation>
</comment>
<keyword evidence="3 11" id="KW-0812">Transmembrane</keyword>
<dbReference type="InterPro" id="IPR000276">
    <property type="entry name" value="GPCR_Rhodpsn"/>
</dbReference>
<feature type="transmembrane region" description="Helical" evidence="13">
    <location>
        <begin position="155"/>
        <end position="176"/>
    </location>
</feature>
<feature type="transmembrane region" description="Helical" evidence="13">
    <location>
        <begin position="299"/>
        <end position="322"/>
    </location>
</feature>
<evidence type="ECO:0000256" key="3">
    <source>
        <dbReference type="ARBA" id="ARBA00022692"/>
    </source>
</evidence>
<comment type="similarity">
    <text evidence="11">Belongs to the G-protein coupled receptor 1 family.</text>
</comment>
<dbReference type="Gene3D" id="1.20.1070.10">
    <property type="entry name" value="Rhodopsin 7-helix transmembrane proteins"/>
    <property type="match status" value="1"/>
</dbReference>
<evidence type="ECO:0000256" key="9">
    <source>
        <dbReference type="ARBA" id="ARBA00023180"/>
    </source>
</evidence>
<evidence type="ECO:0000313" key="15">
    <source>
        <dbReference type="EMBL" id="KAK2183189.1"/>
    </source>
</evidence>
<feature type="transmembrane region" description="Helical" evidence="13">
    <location>
        <begin position="116"/>
        <end position="134"/>
    </location>
</feature>
<dbReference type="Proteomes" id="UP001209878">
    <property type="component" value="Unassembled WGS sequence"/>
</dbReference>
<reference evidence="15" key="1">
    <citation type="journal article" date="2023" name="Mol. Biol. Evol.">
        <title>Third-Generation Sequencing Reveals the Adaptive Role of the Epigenome in Three Deep-Sea Polychaetes.</title>
        <authorList>
            <person name="Perez M."/>
            <person name="Aroh O."/>
            <person name="Sun Y."/>
            <person name="Lan Y."/>
            <person name="Juniper S.K."/>
            <person name="Young C.R."/>
            <person name="Angers B."/>
            <person name="Qian P.Y."/>
        </authorList>
    </citation>
    <scope>NUCLEOTIDE SEQUENCE</scope>
    <source>
        <strain evidence="15">R07B-5</strain>
    </source>
</reference>
<dbReference type="SMART" id="SM01381">
    <property type="entry name" value="7TM_GPCR_Srsx"/>
    <property type="match status" value="1"/>
</dbReference>
<dbReference type="AlphaFoldDB" id="A0AAD9NWD1"/>
<dbReference type="SUPFAM" id="SSF81321">
    <property type="entry name" value="Family A G protein-coupled receptor-like"/>
    <property type="match status" value="1"/>
</dbReference>
<dbReference type="EMBL" id="JAODUO010000320">
    <property type="protein sequence ID" value="KAK2183189.1"/>
    <property type="molecule type" value="Genomic_DNA"/>
</dbReference>
<accession>A0AAD9NWD1</accession>
<dbReference type="InterPro" id="IPR017452">
    <property type="entry name" value="GPCR_Rhodpsn_7TM"/>
</dbReference>
<feature type="transmembrane region" description="Helical" evidence="13">
    <location>
        <begin position="75"/>
        <end position="96"/>
    </location>
</feature>
<evidence type="ECO:0000256" key="13">
    <source>
        <dbReference type="SAM" id="Phobius"/>
    </source>
</evidence>
<keyword evidence="8 11" id="KW-0675">Receptor</keyword>
<dbReference type="InterPro" id="IPR001556">
    <property type="entry name" value="Bombsn_rcpt-like"/>
</dbReference>
<dbReference type="PROSITE" id="PS00237">
    <property type="entry name" value="G_PROTEIN_RECEP_F1_1"/>
    <property type="match status" value="1"/>
</dbReference>
<evidence type="ECO:0000256" key="4">
    <source>
        <dbReference type="ARBA" id="ARBA00022989"/>
    </source>
</evidence>
<keyword evidence="5 11" id="KW-0297">G-protein coupled receptor</keyword>
<dbReference type="PRINTS" id="PR00237">
    <property type="entry name" value="GPCRRHODOPSN"/>
</dbReference>
<dbReference type="PRINTS" id="PR00358">
    <property type="entry name" value="BOMBESINR"/>
</dbReference>
<organism evidence="15 16">
    <name type="scientific">Ridgeia piscesae</name>
    <name type="common">Tubeworm</name>
    <dbReference type="NCBI Taxonomy" id="27915"/>
    <lineage>
        <taxon>Eukaryota</taxon>
        <taxon>Metazoa</taxon>
        <taxon>Spiralia</taxon>
        <taxon>Lophotrochozoa</taxon>
        <taxon>Annelida</taxon>
        <taxon>Polychaeta</taxon>
        <taxon>Sedentaria</taxon>
        <taxon>Canalipalpata</taxon>
        <taxon>Sabellida</taxon>
        <taxon>Siboglinidae</taxon>
        <taxon>Ridgeia</taxon>
    </lineage>
</organism>
<sequence length="376" mass="42439">MKRAYDNATAGDEWSNSSNYSAPAPGRTLPLFVDRPEAYIVPVLFVIIFVVGVVGNSTLIYIVVRNKSMRNTPNVYIVSLATGDLLLLLVSVPFTATIYTLPEWRFGTAMCKLNQFLQTLSLGVSVFTLTALSADRFCAIVNPMRVHQVSLTKRTFRVAALVWVLACVLALPDAVFTHVEGVKFAGSVMHLCRIHPAELGAFYPKLHAMFRFLVYLAVPIVIIFTFYVLMARVLLQSSRHLPAEDIGTSQARKQLEARKRVAKVVLSFVVVFVACWLPRHVYVIWYHFDSGAFDMFWHVFKIVGFCLSFINSCVNPFALYLLSKQFRRYYDRYLFCCCYTATAAYKEAYAHSAIRVYTSINRRNDGTTSTVMNTAG</sequence>
<name>A0AAD9NWD1_RIDPI</name>
<feature type="transmembrane region" description="Helical" evidence="13">
    <location>
        <begin position="261"/>
        <end position="279"/>
    </location>
</feature>
<evidence type="ECO:0000256" key="8">
    <source>
        <dbReference type="ARBA" id="ARBA00023170"/>
    </source>
</evidence>
<dbReference type="PANTHER" id="PTHR45695">
    <property type="entry name" value="LEUCOKININ RECEPTOR-RELATED"/>
    <property type="match status" value="1"/>
</dbReference>
<evidence type="ECO:0000313" key="16">
    <source>
        <dbReference type="Proteomes" id="UP001209878"/>
    </source>
</evidence>
<keyword evidence="2" id="KW-1003">Cell membrane</keyword>
<dbReference type="GO" id="GO:0008188">
    <property type="term" value="F:neuropeptide receptor activity"/>
    <property type="evidence" value="ECO:0007669"/>
    <property type="project" value="TreeGrafter"/>
</dbReference>
<evidence type="ECO:0000256" key="2">
    <source>
        <dbReference type="ARBA" id="ARBA00022475"/>
    </source>
</evidence>
<evidence type="ECO:0000256" key="11">
    <source>
        <dbReference type="RuleBase" id="RU000688"/>
    </source>
</evidence>
<feature type="region of interest" description="Disordered" evidence="12">
    <location>
        <begin position="1"/>
        <end position="20"/>
    </location>
</feature>
<evidence type="ECO:0000256" key="12">
    <source>
        <dbReference type="SAM" id="MobiDB-lite"/>
    </source>
</evidence>
<protein>
    <recommendedName>
        <fullName evidence="14">G-protein coupled receptors family 1 profile domain-containing protein</fullName>
    </recommendedName>
</protein>
<dbReference type="PROSITE" id="PS50262">
    <property type="entry name" value="G_PROTEIN_RECEP_F1_2"/>
    <property type="match status" value="1"/>
</dbReference>
<keyword evidence="16" id="KW-1185">Reference proteome</keyword>
<comment type="caution">
    <text evidence="15">The sequence shown here is derived from an EMBL/GenBank/DDBJ whole genome shotgun (WGS) entry which is preliminary data.</text>
</comment>
<feature type="domain" description="G-protein coupled receptors family 1 profile" evidence="14">
    <location>
        <begin position="55"/>
        <end position="319"/>
    </location>
</feature>
<keyword evidence="7" id="KW-1015">Disulfide bond</keyword>
<gene>
    <name evidence="15" type="ORF">NP493_321g05035</name>
</gene>
<evidence type="ECO:0000256" key="5">
    <source>
        <dbReference type="ARBA" id="ARBA00023040"/>
    </source>
</evidence>
<dbReference type="Pfam" id="PF00001">
    <property type="entry name" value="7tm_1"/>
    <property type="match status" value="1"/>
</dbReference>
<dbReference type="PANTHER" id="PTHR45695:SF26">
    <property type="entry name" value="NEUROPEPTIDE CCHAMIDE-1 RECEPTOR"/>
    <property type="match status" value="1"/>
</dbReference>
<keyword evidence="10 11" id="KW-0807">Transducer</keyword>
<dbReference type="GO" id="GO:0005886">
    <property type="term" value="C:plasma membrane"/>
    <property type="evidence" value="ECO:0007669"/>
    <property type="project" value="UniProtKB-SubCell"/>
</dbReference>
<evidence type="ECO:0000256" key="6">
    <source>
        <dbReference type="ARBA" id="ARBA00023136"/>
    </source>
</evidence>
<keyword evidence="6 13" id="KW-0472">Membrane</keyword>